<accession>A0ACD5A356</accession>
<gene>
    <name evidence="1" type="ORF">DOP62_14210</name>
</gene>
<sequence>MPTIPELKKQLKTEQSELDKTQAKLDKVAGIIQSLKPPEDPDDPVAAERYRADKTAANIGFAKAITARDDAQKRVAKTQQAIADLEAEIAFTEQIRPTVEAYNTALAALRKAASELESQGFGLSYNSNRALKLIEPVYEAVTRGFTTNVYRSQQQAELQKPFAKGAA</sequence>
<dbReference type="EMBL" id="CP143530">
    <property type="protein sequence ID" value="WVS92240.1"/>
    <property type="molecule type" value="Genomic_DNA"/>
</dbReference>
<keyword evidence="1" id="KW-0614">Plasmid</keyword>
<proteinExistence type="predicted"/>
<protein>
    <submittedName>
        <fullName evidence="1">Uncharacterized protein</fullName>
    </submittedName>
</protein>
<organism evidence="1 2">
    <name type="scientific">Synechococcus elongatus PCC 11801</name>
    <dbReference type="NCBI Taxonomy" id="2219813"/>
    <lineage>
        <taxon>Bacteria</taxon>
        <taxon>Bacillati</taxon>
        <taxon>Cyanobacteriota</taxon>
        <taxon>Cyanophyceae</taxon>
        <taxon>Synechococcales</taxon>
        <taxon>Synechococcaceae</taxon>
        <taxon>Synechococcus</taxon>
    </lineage>
</organism>
<evidence type="ECO:0000313" key="1">
    <source>
        <dbReference type="EMBL" id="WVS92240.1"/>
    </source>
</evidence>
<geneLocation type="plasmid" evidence="1 2">
    <name>p11801_3</name>
</geneLocation>
<dbReference type="Proteomes" id="UP000267249">
    <property type="component" value="Plasmid p11801_3"/>
</dbReference>
<name>A0ACD5A356_SYNEL</name>
<reference evidence="1" key="1">
    <citation type="submission" date="2024-01" db="EMBL/GenBank/DDBJ databases">
        <title>De novo genome assembly and pan-genome analysis of the fast-growing Indian isolates of Synechococcus elongatus: Potential chassis for bioproduction.</title>
        <authorList>
            <person name="Jain V.S."/>
            <person name="Schubert M.G."/>
            <person name="Pritam P."/>
            <person name="Sarnaik A.P."/>
            <person name="Jaiswal D."/>
            <person name="Church G.M."/>
            <person name="Wangikar P."/>
        </authorList>
    </citation>
    <scope>NUCLEOTIDE SEQUENCE</scope>
    <source>
        <strain evidence="1">PCC 11801</strain>
    </source>
</reference>
<evidence type="ECO:0000313" key="2">
    <source>
        <dbReference type="Proteomes" id="UP000267249"/>
    </source>
</evidence>